<dbReference type="RefSeq" id="WP_158453248.1">
    <property type="nucleotide sequence ID" value="NZ_CABPRW010000001.1"/>
</dbReference>
<dbReference type="EMBL" id="CP047385">
    <property type="protein sequence ID" value="QHF13838.1"/>
    <property type="molecule type" value="Genomic_DNA"/>
</dbReference>
<organism evidence="1 2">
    <name type="scientific">Pandoraea fibrosis</name>
    <dbReference type="NCBI Taxonomy" id="1891094"/>
    <lineage>
        <taxon>Bacteria</taxon>
        <taxon>Pseudomonadati</taxon>
        <taxon>Pseudomonadota</taxon>
        <taxon>Betaproteobacteria</taxon>
        <taxon>Burkholderiales</taxon>
        <taxon>Burkholderiaceae</taxon>
        <taxon>Pandoraea</taxon>
    </lineage>
</organism>
<name>A0ABX6HSE7_9BURK</name>
<sequence length="52" mass="5529">MSSFFCIEVDMLSRFVAFLLVIGSLFSLAACNTVDGVGQDISGAARTVKRAL</sequence>
<evidence type="ECO:0008006" key="3">
    <source>
        <dbReference type="Google" id="ProtNLM"/>
    </source>
</evidence>
<keyword evidence="2" id="KW-1185">Reference proteome</keyword>
<proteinExistence type="predicted"/>
<evidence type="ECO:0000313" key="1">
    <source>
        <dbReference type="EMBL" id="QHF13838.1"/>
    </source>
</evidence>
<protein>
    <recommendedName>
        <fullName evidence="3">Entericidin</fullName>
    </recommendedName>
</protein>
<gene>
    <name evidence="1" type="ORF">PI93_015205</name>
</gene>
<accession>A0ABX6HSE7</accession>
<evidence type="ECO:0000313" key="2">
    <source>
        <dbReference type="Proteomes" id="UP000035080"/>
    </source>
</evidence>
<dbReference type="Proteomes" id="UP000035080">
    <property type="component" value="Chromosome"/>
</dbReference>
<reference evidence="1 2" key="1">
    <citation type="journal article" date="2015" name="Genome Announc.">
        <title>Genome Sequences of Two Pandoraea pnomenusa Isolates Recovered 11 Months Apart from a Cystic Fibrosis Patient.</title>
        <authorList>
            <person name="Ee R."/>
            <person name="Ambrose M."/>
            <person name="Lazenby J."/>
            <person name="Williams P."/>
            <person name="Chan K.G."/>
            <person name="Roddam L."/>
        </authorList>
    </citation>
    <scope>NUCLEOTIDE SEQUENCE [LARGE SCALE GENOMIC DNA]</scope>
    <source>
        <strain evidence="1 2">6399</strain>
    </source>
</reference>